<evidence type="ECO:0000256" key="8">
    <source>
        <dbReference type="PIRSR" id="PIRSR625705-1"/>
    </source>
</evidence>
<dbReference type="Gene3D" id="3.30.379.10">
    <property type="entry name" value="Chitobiase/beta-hexosaminidase domain 2-like"/>
    <property type="match status" value="1"/>
</dbReference>
<feature type="domain" description="Beta-hexosaminidase bacterial type N-terminal" evidence="11">
    <location>
        <begin position="27"/>
        <end position="154"/>
    </location>
</feature>
<evidence type="ECO:0000259" key="12">
    <source>
        <dbReference type="Pfam" id="PF13290"/>
    </source>
</evidence>
<organism evidence="13 14">
    <name type="scientific">Stenotrophomonas acidaminiphila</name>
    <dbReference type="NCBI Taxonomy" id="128780"/>
    <lineage>
        <taxon>Bacteria</taxon>
        <taxon>Pseudomonadati</taxon>
        <taxon>Pseudomonadota</taxon>
        <taxon>Gammaproteobacteria</taxon>
        <taxon>Lysobacterales</taxon>
        <taxon>Lysobacteraceae</taxon>
        <taxon>Stenotrophomonas</taxon>
    </lineage>
</organism>
<gene>
    <name evidence="13" type="primary">nahB_1</name>
    <name evidence="13" type="ORF">AOT14_07120</name>
</gene>
<dbReference type="GO" id="GO:0016020">
    <property type="term" value="C:membrane"/>
    <property type="evidence" value="ECO:0007669"/>
    <property type="project" value="TreeGrafter"/>
</dbReference>
<feature type="signal peptide" evidence="9">
    <location>
        <begin position="1"/>
        <end position="20"/>
    </location>
</feature>
<dbReference type="InterPro" id="IPR015883">
    <property type="entry name" value="Glyco_hydro_20_cat"/>
</dbReference>
<evidence type="ECO:0000256" key="2">
    <source>
        <dbReference type="ARBA" id="ARBA00006285"/>
    </source>
</evidence>
<keyword evidence="14" id="KW-1185">Reference proteome</keyword>
<dbReference type="Proteomes" id="UP000061010">
    <property type="component" value="Chromosome"/>
</dbReference>
<keyword evidence="5" id="KW-0326">Glycosidase</keyword>
<dbReference type="SUPFAM" id="SSF51445">
    <property type="entry name" value="(Trans)glycosidases"/>
    <property type="match status" value="1"/>
</dbReference>
<dbReference type="PATRIC" id="fig|128780.6.peg.718"/>
<reference evidence="13 14" key="1">
    <citation type="journal article" date="2015" name="Genome Announc.">
        <title>Complete Genome Sequencing of Stenotrophomonas acidaminiphila ZAC14D2_NAIMI4_2, a Multidrug-Resistant Strain Isolated from Sediments of a Polluted River in Mexico, Uncovers New Antibiotic Resistance Genes and a Novel Class-II Lasso Peptide Biosynthesis Gene Cluster.</title>
        <authorList>
            <person name="Vinuesa P."/>
            <person name="Ochoa-Sanchez L.E."/>
        </authorList>
    </citation>
    <scope>NUCLEOTIDE SEQUENCE [LARGE SCALE GENOMIC DNA]</scope>
    <source>
        <strain evidence="13 14">ZAC14D2_NAIMI4_2</strain>
    </source>
</reference>
<dbReference type="Gene3D" id="3.20.20.80">
    <property type="entry name" value="Glycosidases"/>
    <property type="match status" value="1"/>
</dbReference>
<evidence type="ECO:0000256" key="5">
    <source>
        <dbReference type="ARBA" id="ARBA00023295"/>
    </source>
</evidence>
<dbReference type="AlphaFoldDB" id="A0A0S1AWH5"/>
<name>A0A0S1AWH5_9GAMM</name>
<dbReference type="Pfam" id="PF13290">
    <property type="entry name" value="CHB_HEX_C_1"/>
    <property type="match status" value="1"/>
</dbReference>
<accession>A0A0S1AWH5</accession>
<feature type="chain" id="PRO_5006588488" description="beta-N-acetylhexosaminidase" evidence="9">
    <location>
        <begin position="21"/>
        <end position="765"/>
    </location>
</feature>
<dbReference type="GO" id="GO:0004563">
    <property type="term" value="F:beta-N-acetylhexosaminidase activity"/>
    <property type="evidence" value="ECO:0007669"/>
    <property type="project" value="UniProtKB-EC"/>
</dbReference>
<dbReference type="EC" id="3.2.1.52" evidence="3"/>
<dbReference type="GO" id="GO:0030203">
    <property type="term" value="P:glycosaminoglycan metabolic process"/>
    <property type="evidence" value="ECO:0007669"/>
    <property type="project" value="TreeGrafter"/>
</dbReference>
<dbReference type="PANTHER" id="PTHR22600:SF57">
    <property type="entry name" value="BETA-N-ACETYLHEXOSAMINIDASE"/>
    <property type="match status" value="1"/>
</dbReference>
<dbReference type="CDD" id="cd06563">
    <property type="entry name" value="GH20_chitobiase-like"/>
    <property type="match status" value="1"/>
</dbReference>
<dbReference type="KEGG" id="sacz:AOT14_07120"/>
<evidence type="ECO:0000256" key="1">
    <source>
        <dbReference type="ARBA" id="ARBA00001231"/>
    </source>
</evidence>
<protein>
    <recommendedName>
        <fullName evidence="3">beta-N-acetylhexosaminidase</fullName>
        <ecNumber evidence="3">3.2.1.52</ecNumber>
    </recommendedName>
    <alternativeName>
        <fullName evidence="6">Beta-N-acetylhexosaminidase</fullName>
    </alternativeName>
    <alternativeName>
        <fullName evidence="7">N-acetyl-beta-glucosaminidase</fullName>
    </alternativeName>
</protein>
<dbReference type="InterPro" id="IPR017853">
    <property type="entry name" value="GH"/>
</dbReference>
<keyword evidence="9" id="KW-0732">Signal</keyword>
<keyword evidence="4" id="KW-0378">Hydrolase</keyword>
<dbReference type="InterPro" id="IPR029018">
    <property type="entry name" value="Hex-like_dom2"/>
</dbReference>
<feature type="domain" description="GH29D-like beta-sandwich" evidence="12">
    <location>
        <begin position="547"/>
        <end position="596"/>
    </location>
</feature>
<dbReference type="InterPro" id="IPR025705">
    <property type="entry name" value="Beta_hexosaminidase_sua/sub"/>
</dbReference>
<evidence type="ECO:0000256" key="7">
    <source>
        <dbReference type="ARBA" id="ARBA00033000"/>
    </source>
</evidence>
<evidence type="ECO:0000313" key="13">
    <source>
        <dbReference type="EMBL" id="ALJ27150.1"/>
    </source>
</evidence>
<evidence type="ECO:0000259" key="11">
    <source>
        <dbReference type="Pfam" id="PF02838"/>
    </source>
</evidence>
<comment type="catalytic activity">
    <reaction evidence="1">
        <text>Hydrolysis of terminal non-reducing N-acetyl-D-hexosamine residues in N-acetyl-beta-D-hexosaminides.</text>
        <dbReference type="EC" id="3.2.1.52"/>
    </reaction>
</comment>
<evidence type="ECO:0000259" key="10">
    <source>
        <dbReference type="Pfam" id="PF00728"/>
    </source>
</evidence>
<sequence precursor="true">MRRSAWLSLCLLALCQPVRAGGDAIVPSLIPQPASMRVDANAAAFSVDASTVVRAEGDAAMRVAGQLNAFLAKAGRTPLSIAARGQGTHGIRLAVEPGSGIPAEGYALSVGDDGITIRASSEAGLFHGAVTLWQLLTQSDAARVTLPAMRIDDAPRFPWRGYMLDSARHFQTPAQVRQLLDTMALHKLNVFHWHLTDDQGWRIEIKRHPRLAQVGGCRVPAGDAGVDPASGTPVRYCGWYTQDDIRDIVAHAAALHITVVPEIDMPGHATAAIAAYPALGTEGRQIPVSAHRGIHANLFNVDDATFDFLDGVFAEVAQLFPGPYIHVGGDEAIKAQWQASPHVQARMRELGLADEDALQSWFIHRLEAQVHGHGKRLIGWDEILDGGLAPDATVMSWRGIDGGLAAARQGHDVVMSPNADLYLDYLQTDSPDEPGGRPRPKLIPMERFYRFEPVPEALDADRHHHILGLQANMWTTDDVRFSAVEHNTFPRLLAVAETGWTPKAGKDYASFLQRLPAWTRRYHALGVGYARTPFGVLLDDAPAAAGKATLQLSNPLGYPVRYTLDGSEPTARSPLYAGPIEAGLPLQLRTAAFAGDNALQPAQRFEVTAASLRSRGNAQLQPCIAQGPVLRMQDDTVQADGRRALFNVAFMQPCWRWEHAPMAGAESIEVRAGRLPYIIDQSEEENARRRFLPARSAHGELDIRAGSCDGKRIATAPLPARPDADGFITLHAPLLRRTDKTEALCIRFSGDFRPDMWVLDRVTLR</sequence>
<dbReference type="Pfam" id="PF00728">
    <property type="entry name" value="Glyco_hydro_20"/>
    <property type="match status" value="1"/>
</dbReference>
<evidence type="ECO:0000256" key="4">
    <source>
        <dbReference type="ARBA" id="ARBA00022801"/>
    </source>
</evidence>
<dbReference type="InterPro" id="IPR059177">
    <property type="entry name" value="GH29D-like_dom"/>
</dbReference>
<dbReference type="GO" id="GO:0005975">
    <property type="term" value="P:carbohydrate metabolic process"/>
    <property type="evidence" value="ECO:0007669"/>
    <property type="project" value="InterPro"/>
</dbReference>
<evidence type="ECO:0000313" key="14">
    <source>
        <dbReference type="Proteomes" id="UP000061010"/>
    </source>
</evidence>
<dbReference type="PRINTS" id="PR00738">
    <property type="entry name" value="GLHYDRLASE20"/>
</dbReference>
<dbReference type="EMBL" id="CP012900">
    <property type="protein sequence ID" value="ALJ27150.1"/>
    <property type="molecule type" value="Genomic_DNA"/>
</dbReference>
<comment type="similarity">
    <text evidence="2">Belongs to the glycosyl hydrolase 20 family.</text>
</comment>
<dbReference type="PANTHER" id="PTHR22600">
    <property type="entry name" value="BETA-HEXOSAMINIDASE"/>
    <property type="match status" value="1"/>
</dbReference>
<evidence type="ECO:0000256" key="9">
    <source>
        <dbReference type="SAM" id="SignalP"/>
    </source>
</evidence>
<evidence type="ECO:0000256" key="6">
    <source>
        <dbReference type="ARBA" id="ARBA00030512"/>
    </source>
</evidence>
<dbReference type="SUPFAM" id="SSF55545">
    <property type="entry name" value="beta-N-acetylhexosaminidase-like domain"/>
    <property type="match status" value="1"/>
</dbReference>
<feature type="domain" description="Glycoside hydrolase family 20 catalytic" evidence="10">
    <location>
        <begin position="157"/>
        <end position="502"/>
    </location>
</feature>
<evidence type="ECO:0000256" key="3">
    <source>
        <dbReference type="ARBA" id="ARBA00012663"/>
    </source>
</evidence>
<dbReference type="Pfam" id="PF02838">
    <property type="entry name" value="Glyco_hydro_20b"/>
    <property type="match status" value="1"/>
</dbReference>
<dbReference type="InterPro" id="IPR015882">
    <property type="entry name" value="HEX_bac_N"/>
</dbReference>
<feature type="active site" description="Proton donor" evidence="8">
    <location>
        <position position="331"/>
    </location>
</feature>
<proteinExistence type="inferred from homology"/>